<evidence type="ECO:0000259" key="1">
    <source>
        <dbReference type="Pfam" id="PF22548"/>
    </source>
</evidence>
<dbReference type="Gene3D" id="1.25.40.10">
    <property type="entry name" value="Tetratricopeptide repeat domain"/>
    <property type="match status" value="1"/>
</dbReference>
<evidence type="ECO:0000259" key="2">
    <source>
        <dbReference type="Pfam" id="PF22709"/>
    </source>
</evidence>
<accession>F8E7T1</accession>
<reference evidence="4" key="2">
    <citation type="submission" date="2011-06" db="EMBL/GenBank/DDBJ databases">
        <title>The complete genome of Flexistipes sinusarabici DSM 4947.</title>
        <authorList>
            <person name="Lucas S."/>
            <person name="Han J."/>
            <person name="Lapidus A."/>
            <person name="Bruce D."/>
            <person name="Goodwin L."/>
            <person name="Pitluck S."/>
            <person name="Peters L."/>
            <person name="Kyrpides N."/>
            <person name="Mavromatis K."/>
            <person name="Ivanova N."/>
            <person name="Mikhailova N."/>
            <person name="Chertkov O."/>
            <person name="Detter J.C."/>
            <person name="Tapia R."/>
            <person name="Han C."/>
            <person name="Land M."/>
            <person name="Hauser L."/>
            <person name="Markowitz V."/>
            <person name="Cheng J.-F."/>
            <person name="Hugenholtz P."/>
            <person name="Woyke T."/>
            <person name="Wu D."/>
            <person name="Spring S."/>
            <person name="Schroeder M."/>
            <person name="Brambilla E."/>
            <person name="Klenk H.-P."/>
            <person name="Eisen J.A."/>
        </authorList>
    </citation>
    <scope>NUCLEOTIDE SEQUENCE [LARGE SCALE GENOMIC DNA]</scope>
    <source>
        <strain evidence="4">DSM 4947 / MAS 10</strain>
    </source>
</reference>
<dbReference type="KEGG" id="fsi:Flexsi_1349"/>
<dbReference type="RefSeq" id="WP_013886482.1">
    <property type="nucleotide sequence ID" value="NC_015672.1"/>
</dbReference>
<feature type="domain" description="TOTE conflict system primase" evidence="1">
    <location>
        <begin position="138"/>
        <end position="353"/>
    </location>
</feature>
<dbReference type="InterPro" id="IPR011990">
    <property type="entry name" value="TPR-like_helical_dom_sf"/>
</dbReference>
<keyword evidence="4" id="KW-1185">Reference proteome</keyword>
<dbReference type="Pfam" id="PF22709">
    <property type="entry name" value="Mu_Gam-Sipho_Gp157-TOTE"/>
    <property type="match status" value="1"/>
</dbReference>
<dbReference type="SUPFAM" id="SSF48452">
    <property type="entry name" value="TPR-like"/>
    <property type="match status" value="1"/>
</dbReference>
<feature type="domain" description="Mu Gam/Sipho-Gp157-like" evidence="2">
    <location>
        <begin position="522"/>
        <end position="585"/>
    </location>
</feature>
<dbReference type="Pfam" id="PF22548">
    <property type="entry name" value="AEP-TOTE"/>
    <property type="match status" value="1"/>
</dbReference>
<protein>
    <submittedName>
        <fullName evidence="3">DNA primase small subunit</fullName>
    </submittedName>
</protein>
<dbReference type="EMBL" id="CP002858">
    <property type="protein sequence ID" value="AEI14999.1"/>
    <property type="molecule type" value="Genomic_DNA"/>
</dbReference>
<proteinExistence type="predicted"/>
<dbReference type="STRING" id="717231.Flexsi_1349"/>
<dbReference type="AlphaFoldDB" id="F8E7T1"/>
<organism evidence="3 4">
    <name type="scientific">Flexistipes sinusarabici (strain ATCC 49648 / DSM 4947 / MAS 10)</name>
    <dbReference type="NCBI Taxonomy" id="717231"/>
    <lineage>
        <taxon>Bacteria</taxon>
        <taxon>Pseudomonadati</taxon>
        <taxon>Deferribacterota</taxon>
        <taxon>Deferribacteres</taxon>
        <taxon>Deferribacterales</taxon>
        <taxon>Flexistipitaceae</taxon>
        <taxon>Flexistipes</taxon>
    </lineage>
</organism>
<reference evidence="3 4" key="1">
    <citation type="journal article" date="2011" name="Stand. Genomic Sci.">
        <title>Genome sequence of the moderately thermophilic halophile Flexistipes sinusarabici strain (MAS10).</title>
        <authorList>
            <person name="Lapidus A."/>
            <person name="Chertkov O."/>
            <person name="Nolan M."/>
            <person name="Lucas S."/>
            <person name="Hammon N."/>
            <person name="Deshpande S."/>
            <person name="Cheng J.F."/>
            <person name="Tapia R."/>
            <person name="Han C."/>
            <person name="Goodwin L."/>
            <person name="Pitluck S."/>
            <person name="Liolios K."/>
            <person name="Pagani I."/>
            <person name="Ivanova N."/>
            <person name="Huntemann M."/>
            <person name="Mavromatis K."/>
            <person name="Mikhailova N."/>
            <person name="Pati A."/>
            <person name="Chen A."/>
            <person name="Palaniappan K."/>
            <person name="Land M."/>
            <person name="Hauser L."/>
            <person name="Brambilla E.M."/>
            <person name="Rohde M."/>
            <person name="Abt B."/>
            <person name="Spring S."/>
            <person name="Goker M."/>
            <person name="Bristow J."/>
            <person name="Eisen J.A."/>
            <person name="Markowitz V."/>
            <person name="Hugenholtz P."/>
            <person name="Kyrpides N.C."/>
            <person name="Klenk H.P."/>
            <person name="Woyke T."/>
        </authorList>
    </citation>
    <scope>NUCLEOTIDE SEQUENCE [LARGE SCALE GENOMIC DNA]</scope>
    <source>
        <strain evidence="4">DSM 4947 / MAS 10</strain>
    </source>
</reference>
<dbReference type="HOGENOM" id="CLU_465168_0_0_0"/>
<name>F8E7T1_FLESM</name>
<gene>
    <name evidence="3" type="ordered locus">Flexsi_1349</name>
</gene>
<evidence type="ECO:0000313" key="4">
    <source>
        <dbReference type="Proteomes" id="UP000006621"/>
    </source>
</evidence>
<dbReference type="InterPro" id="IPR054347">
    <property type="entry name" value="TOTE_primase"/>
</dbReference>
<dbReference type="Proteomes" id="UP000006621">
    <property type="component" value="Chromosome"/>
</dbReference>
<dbReference type="InterPro" id="IPR055034">
    <property type="entry name" value="Mu_Gam-Sipho_Gp157-TOTE"/>
</dbReference>
<dbReference type="NCBIfam" id="NF040561">
    <property type="entry name" value="PrimPol_Msp"/>
    <property type="match status" value="1"/>
</dbReference>
<dbReference type="OrthoDB" id="9804086at2"/>
<dbReference type="eggNOG" id="COG4951">
    <property type="taxonomic scope" value="Bacteria"/>
</dbReference>
<evidence type="ECO:0000313" key="3">
    <source>
        <dbReference type="EMBL" id="AEI14999.1"/>
    </source>
</evidence>
<sequence>MPQSNDLGFQKSCEEYLKFAEEAENQGDIQATLKYLNMALQQTDNKKPILEKLLEYHLNDTNPTRALKILKSLIKIEPKNAGYYKQAVNILLEIDNAESAEKLAKYAFKQTNNSYFKNIFEDKNPNYLIQKQFSDTTLTMLFSLFSGREGVYARQWKSPEGKAGYIPVYEPLSEKVIRNHLNGNITIGIYQHRLDSTINWICIDVDIAKFALKQALPDDEKWKELDIATQNTAKSIADECSKFNIPVYIEHSGYKGRHCWIFLVKPLPARLAKRFGEHIKLNIPSKIPEVAIELFPKQNFVKTNGVGNLVKMPLGIHLANGKRSCFLDSKGREITDVDNYLKNIQKASESEILDYLNYYRLSGIYENTGTKQMAPSEKMEIPVHTTQYNIDSDKEFQYLIYKCPVIKEIFNNAICKNELSYDEMIVLTHTVGHLENGVEAVNSIFAKCFNIQQEKFLKSKLKGNPVSCAKIRSKVPDITSKMDCNCQFVYAEGLYPTPVLHLQEQDIPSKIPRGLDINSVNFQNALEDYIKLKKQTYETKLIMKEYEEKFEKLFKNSGVDTFSTAIGKFRRVVDENGNVTYKLDV</sequence>